<evidence type="ECO:0000256" key="6">
    <source>
        <dbReference type="ARBA" id="ARBA00023141"/>
    </source>
</evidence>
<dbReference type="STRING" id="1208321.D104_02490"/>
<comment type="subunit">
    <text evidence="3 9">Tetramer of two alpha and two beta chains.</text>
</comment>
<dbReference type="AlphaFoldDB" id="W1RXX0"/>
<dbReference type="Proteomes" id="UP000018857">
    <property type="component" value="Unassembled WGS sequence"/>
</dbReference>
<dbReference type="eggNOG" id="COG0159">
    <property type="taxonomic scope" value="Bacteria"/>
</dbReference>
<feature type="active site" description="Proton acceptor" evidence="9">
    <location>
        <position position="60"/>
    </location>
</feature>
<comment type="caution">
    <text evidence="11">The sequence shown here is derived from an EMBL/GenBank/DDBJ whole genome shotgun (WGS) entry which is preliminary data.</text>
</comment>
<dbReference type="PROSITE" id="PS00167">
    <property type="entry name" value="TRP_SYNTHASE_ALPHA"/>
    <property type="match status" value="1"/>
</dbReference>
<dbReference type="HAMAP" id="MF_00131">
    <property type="entry name" value="Trp_synth_alpha"/>
    <property type="match status" value="1"/>
</dbReference>
<dbReference type="InterPro" id="IPR011060">
    <property type="entry name" value="RibuloseP-bd_barrel"/>
</dbReference>
<dbReference type="PANTHER" id="PTHR43406">
    <property type="entry name" value="TRYPTOPHAN SYNTHASE, ALPHA CHAIN"/>
    <property type="match status" value="1"/>
</dbReference>
<evidence type="ECO:0000256" key="8">
    <source>
        <dbReference type="ARBA" id="ARBA00049047"/>
    </source>
</evidence>
<keyword evidence="12" id="KW-1185">Reference proteome</keyword>
<sequence>MSRIKQCFENLEKTGKKALIPYITAGDPSPDHTVTMMNALVEAGADIIEIGMPFSDPMADGPVIQLACERSLAAGTSAKKVLKIIADFRETNKVTPVVLMGYLNPIEFFGYQAFSDAAKEAGVDGILLVDLTPEEATDVVECFQDNEIDLIYLLSPTTTPERAKKICDLASGYVYYVSVKGVTGSAELDVDSVKKHVDSLRAITALPIGVGFGIRDAKTAAAVSKCADGVIVGSVLVNAIAENKDHQKEFIADALGAILSPMRSEMDA</sequence>
<dbReference type="Gene3D" id="3.20.20.70">
    <property type="entry name" value="Aldolase class I"/>
    <property type="match status" value="1"/>
</dbReference>
<gene>
    <name evidence="9 11" type="primary">trpA</name>
    <name evidence="11" type="ORF">D104_02490</name>
</gene>
<dbReference type="NCBIfam" id="TIGR00262">
    <property type="entry name" value="trpA"/>
    <property type="match status" value="1"/>
</dbReference>
<evidence type="ECO:0000256" key="7">
    <source>
        <dbReference type="ARBA" id="ARBA00023239"/>
    </source>
</evidence>
<feature type="active site" description="Proton acceptor" evidence="9">
    <location>
        <position position="49"/>
    </location>
</feature>
<accession>W1RXX0</accession>
<evidence type="ECO:0000256" key="10">
    <source>
        <dbReference type="RuleBase" id="RU003662"/>
    </source>
</evidence>
<dbReference type="CDD" id="cd04724">
    <property type="entry name" value="Tryptophan_synthase_alpha"/>
    <property type="match status" value="1"/>
</dbReference>
<keyword evidence="7 9" id="KW-0456">Lyase</keyword>
<comment type="pathway">
    <text evidence="2 9">Amino-acid biosynthesis; L-tryptophan biosynthesis; L-tryptophan from chorismate: step 5/5.</text>
</comment>
<protein>
    <recommendedName>
        <fullName evidence="9">Tryptophan synthase alpha chain</fullName>
        <ecNumber evidence="9">4.2.1.20</ecNumber>
    </recommendedName>
</protein>
<evidence type="ECO:0000256" key="1">
    <source>
        <dbReference type="ARBA" id="ARBA00003365"/>
    </source>
</evidence>
<keyword evidence="6 9" id="KW-0057">Aromatic amino acid biosynthesis</keyword>
<dbReference type="UniPathway" id="UPA00035">
    <property type="reaction ID" value="UER00044"/>
</dbReference>
<dbReference type="Pfam" id="PF00290">
    <property type="entry name" value="Trp_syntA"/>
    <property type="match status" value="1"/>
</dbReference>
<dbReference type="InterPro" id="IPR013785">
    <property type="entry name" value="Aldolase_TIM"/>
</dbReference>
<dbReference type="InterPro" id="IPR018204">
    <property type="entry name" value="Trp_synthase_alpha_AS"/>
</dbReference>
<dbReference type="GO" id="GO:0005829">
    <property type="term" value="C:cytosol"/>
    <property type="evidence" value="ECO:0007669"/>
    <property type="project" value="TreeGrafter"/>
</dbReference>
<comment type="similarity">
    <text evidence="9 10">Belongs to the TrpA family.</text>
</comment>
<evidence type="ECO:0000313" key="12">
    <source>
        <dbReference type="Proteomes" id="UP000018857"/>
    </source>
</evidence>
<dbReference type="FunFam" id="3.20.20.70:FF:000037">
    <property type="entry name" value="Tryptophan synthase alpha chain"/>
    <property type="match status" value="1"/>
</dbReference>
<dbReference type="EMBL" id="AYOZ01000002">
    <property type="protein sequence ID" value="ETI62066.1"/>
    <property type="molecule type" value="Genomic_DNA"/>
</dbReference>
<keyword evidence="4 9" id="KW-0028">Amino-acid biosynthesis</keyword>
<evidence type="ECO:0000256" key="2">
    <source>
        <dbReference type="ARBA" id="ARBA00004733"/>
    </source>
</evidence>
<dbReference type="SUPFAM" id="SSF51366">
    <property type="entry name" value="Ribulose-phoshate binding barrel"/>
    <property type="match status" value="1"/>
</dbReference>
<dbReference type="PATRIC" id="fig|1208321.3.peg.506"/>
<dbReference type="GO" id="GO:0004834">
    <property type="term" value="F:tryptophan synthase activity"/>
    <property type="evidence" value="ECO:0007669"/>
    <property type="project" value="UniProtKB-UniRule"/>
</dbReference>
<evidence type="ECO:0000256" key="5">
    <source>
        <dbReference type="ARBA" id="ARBA00022822"/>
    </source>
</evidence>
<evidence type="ECO:0000313" key="11">
    <source>
        <dbReference type="EMBL" id="ETI62066.1"/>
    </source>
</evidence>
<dbReference type="EC" id="4.2.1.20" evidence="9"/>
<evidence type="ECO:0000256" key="9">
    <source>
        <dbReference type="HAMAP-Rule" id="MF_00131"/>
    </source>
</evidence>
<keyword evidence="5 9" id="KW-0822">Tryptophan biosynthesis</keyword>
<evidence type="ECO:0000256" key="3">
    <source>
        <dbReference type="ARBA" id="ARBA00011270"/>
    </source>
</evidence>
<name>W1RXX0_9GAMM</name>
<dbReference type="InterPro" id="IPR002028">
    <property type="entry name" value="Trp_synthase_suA"/>
</dbReference>
<evidence type="ECO:0000256" key="4">
    <source>
        <dbReference type="ARBA" id="ARBA00022605"/>
    </source>
</evidence>
<reference evidence="11 12" key="1">
    <citation type="journal article" date="2014" name="Genome Announc.">
        <title>Draft Genome Sequence of Marinomonas sp. Strain D104, a Polycyclic Aromatic Hydrocarbon-Degrading Bacterium from the Deep-Sea Sediment of the Arctic Ocean.</title>
        <authorList>
            <person name="Dong C."/>
            <person name="Bai X."/>
            <person name="Lai Q."/>
            <person name="Xie Y."/>
            <person name="Chen X."/>
            <person name="Shao Z."/>
        </authorList>
    </citation>
    <scope>NUCLEOTIDE SEQUENCE [LARGE SCALE GENOMIC DNA]</scope>
    <source>
        <strain evidence="11 12">D104</strain>
    </source>
</reference>
<organism evidence="11 12">
    <name type="scientific">Marinomonas profundimaris</name>
    <dbReference type="NCBI Taxonomy" id="1208321"/>
    <lineage>
        <taxon>Bacteria</taxon>
        <taxon>Pseudomonadati</taxon>
        <taxon>Pseudomonadota</taxon>
        <taxon>Gammaproteobacteria</taxon>
        <taxon>Oceanospirillales</taxon>
        <taxon>Oceanospirillaceae</taxon>
        <taxon>Marinomonas</taxon>
    </lineage>
</organism>
<comment type="catalytic activity">
    <reaction evidence="8 9">
        <text>(1S,2R)-1-C-(indol-3-yl)glycerol 3-phosphate + L-serine = D-glyceraldehyde 3-phosphate + L-tryptophan + H2O</text>
        <dbReference type="Rhea" id="RHEA:10532"/>
        <dbReference type="ChEBI" id="CHEBI:15377"/>
        <dbReference type="ChEBI" id="CHEBI:33384"/>
        <dbReference type="ChEBI" id="CHEBI:57912"/>
        <dbReference type="ChEBI" id="CHEBI:58866"/>
        <dbReference type="ChEBI" id="CHEBI:59776"/>
        <dbReference type="EC" id="4.2.1.20"/>
    </reaction>
</comment>
<dbReference type="OrthoDB" id="9804578at2"/>
<proteinExistence type="inferred from homology"/>
<dbReference type="RefSeq" id="WP_024022714.1">
    <property type="nucleotide sequence ID" value="NZ_AYOZ01000002.1"/>
</dbReference>
<comment type="function">
    <text evidence="1 9">The alpha subunit is responsible for the aldol cleavage of indoleglycerol phosphate to indole and glyceraldehyde 3-phosphate.</text>
</comment>
<dbReference type="PANTHER" id="PTHR43406:SF1">
    <property type="entry name" value="TRYPTOPHAN SYNTHASE ALPHA CHAIN, CHLOROPLASTIC"/>
    <property type="match status" value="1"/>
</dbReference>